<gene>
    <name evidence="1" type="primary">Acey_s0213.g2300</name>
    <name evidence="1" type="ORF">Y032_0213g2300</name>
</gene>
<keyword evidence="2" id="KW-1185">Reference proteome</keyword>
<name>A0A016SKL9_9BILA</name>
<reference evidence="2" key="1">
    <citation type="journal article" date="2015" name="Nat. Genet.">
        <title>The genome and transcriptome of the zoonotic hookworm Ancylostoma ceylanicum identify infection-specific gene families.</title>
        <authorList>
            <person name="Schwarz E.M."/>
            <person name="Hu Y."/>
            <person name="Antoshechkin I."/>
            <person name="Miller M.M."/>
            <person name="Sternberg P.W."/>
            <person name="Aroian R.V."/>
        </authorList>
    </citation>
    <scope>NUCLEOTIDE SEQUENCE</scope>
    <source>
        <strain evidence="2">HY135</strain>
    </source>
</reference>
<dbReference type="AlphaFoldDB" id="A0A016SKL9"/>
<dbReference type="EMBL" id="JARK01001549">
    <property type="protein sequence ID" value="EYB90864.1"/>
    <property type="molecule type" value="Genomic_DNA"/>
</dbReference>
<protein>
    <submittedName>
        <fullName evidence="1">Uncharacterized protein</fullName>
    </submittedName>
</protein>
<proteinExistence type="predicted"/>
<evidence type="ECO:0000313" key="2">
    <source>
        <dbReference type="Proteomes" id="UP000024635"/>
    </source>
</evidence>
<comment type="caution">
    <text evidence="1">The sequence shown here is derived from an EMBL/GenBank/DDBJ whole genome shotgun (WGS) entry which is preliminary data.</text>
</comment>
<organism evidence="1 2">
    <name type="scientific">Ancylostoma ceylanicum</name>
    <dbReference type="NCBI Taxonomy" id="53326"/>
    <lineage>
        <taxon>Eukaryota</taxon>
        <taxon>Metazoa</taxon>
        <taxon>Ecdysozoa</taxon>
        <taxon>Nematoda</taxon>
        <taxon>Chromadorea</taxon>
        <taxon>Rhabditida</taxon>
        <taxon>Rhabditina</taxon>
        <taxon>Rhabditomorpha</taxon>
        <taxon>Strongyloidea</taxon>
        <taxon>Ancylostomatidae</taxon>
        <taxon>Ancylostomatinae</taxon>
        <taxon>Ancylostoma</taxon>
    </lineage>
</organism>
<accession>A0A016SKL9</accession>
<dbReference type="Proteomes" id="UP000024635">
    <property type="component" value="Unassembled WGS sequence"/>
</dbReference>
<evidence type="ECO:0000313" key="1">
    <source>
        <dbReference type="EMBL" id="EYB90864.1"/>
    </source>
</evidence>
<sequence length="137" mass="15472">MLLQISPFSNVISDPVSRRKLTECWFTFASTCIRVEVTSAVAFAIFTARNLNLVTSLFPIGVKLLKLFFEYLSSASVLQRKKEQKYMSFPEDVRGYTHVGKTCTGAFKWVANDHQAITPPNWDESATNESSYEMDTG</sequence>